<name>A0AAD7UGR7_9STRA</name>
<keyword evidence="1" id="KW-0472">Membrane</keyword>
<organism evidence="2 3">
    <name type="scientific">Chrysophaeum taylorii</name>
    <dbReference type="NCBI Taxonomy" id="2483200"/>
    <lineage>
        <taxon>Eukaryota</taxon>
        <taxon>Sar</taxon>
        <taxon>Stramenopiles</taxon>
        <taxon>Ochrophyta</taxon>
        <taxon>Pelagophyceae</taxon>
        <taxon>Pelagomonadales</taxon>
        <taxon>Pelagomonadaceae</taxon>
        <taxon>Chrysophaeum</taxon>
    </lineage>
</organism>
<feature type="transmembrane region" description="Helical" evidence="1">
    <location>
        <begin position="283"/>
        <end position="303"/>
    </location>
</feature>
<evidence type="ECO:0000313" key="2">
    <source>
        <dbReference type="EMBL" id="KAJ8605695.1"/>
    </source>
</evidence>
<sequence>MPLSRFRGQERPFRANDVWRGTLTSCHQNQYHLRRNYRYFPVDLSIDHVDLATGAITATFVTHLDHSFYELKGTYEEDTRRLFLEAVRGKLAKSWEPCDAEAWVSPDFSTLSGVSLCEAHGKCDAGGGEFTLRQDKTQFIVEGAGDLSVHGMYVSKGSFESGDAARPDAINAHRVYDGAPVYMQSCDRRDDDCEDKFAIVHVVVGQYGYWHIQRASTIDGPSGAADIRYSVCSEDVYPPSVGWRPIDPASAPPPLVRPVVSSMYELQTYDRINSKAADADRTLSIGLLLAIGSLLWLLLALVLRARVKLRRTPAQQPPTALLANNNKDSSV</sequence>
<dbReference type="EMBL" id="JAQMWT010000313">
    <property type="protein sequence ID" value="KAJ8605695.1"/>
    <property type="molecule type" value="Genomic_DNA"/>
</dbReference>
<protein>
    <submittedName>
        <fullName evidence="2">Uncharacterized protein</fullName>
    </submittedName>
</protein>
<evidence type="ECO:0000256" key="1">
    <source>
        <dbReference type="SAM" id="Phobius"/>
    </source>
</evidence>
<keyword evidence="3" id="KW-1185">Reference proteome</keyword>
<reference evidence="2" key="1">
    <citation type="submission" date="2023-01" db="EMBL/GenBank/DDBJ databases">
        <title>Metagenome sequencing of chrysophaentin producing Chrysophaeum taylorii.</title>
        <authorList>
            <person name="Davison J."/>
            <person name="Bewley C."/>
        </authorList>
    </citation>
    <scope>NUCLEOTIDE SEQUENCE</scope>
    <source>
        <strain evidence="2">NIES-1699</strain>
    </source>
</reference>
<keyword evidence="1" id="KW-0812">Transmembrane</keyword>
<proteinExistence type="predicted"/>
<accession>A0AAD7UGR7</accession>
<gene>
    <name evidence="2" type="ORF">CTAYLR_010144</name>
</gene>
<evidence type="ECO:0000313" key="3">
    <source>
        <dbReference type="Proteomes" id="UP001230188"/>
    </source>
</evidence>
<dbReference type="Proteomes" id="UP001230188">
    <property type="component" value="Unassembled WGS sequence"/>
</dbReference>
<keyword evidence="1" id="KW-1133">Transmembrane helix</keyword>
<comment type="caution">
    <text evidence="2">The sequence shown here is derived from an EMBL/GenBank/DDBJ whole genome shotgun (WGS) entry which is preliminary data.</text>
</comment>
<dbReference type="AlphaFoldDB" id="A0AAD7UGR7"/>